<name>A0AAD5Y729_9FUNG</name>
<evidence type="ECO:0000313" key="5">
    <source>
        <dbReference type="Proteomes" id="UP001210925"/>
    </source>
</evidence>
<dbReference type="InterPro" id="IPR008532">
    <property type="entry name" value="NFACT_RNA-bd"/>
</dbReference>
<dbReference type="InterPro" id="IPR039730">
    <property type="entry name" value="Jlp2/Ccd25"/>
</dbReference>
<feature type="transmembrane region" description="Helical" evidence="2">
    <location>
        <begin position="193"/>
        <end position="222"/>
    </location>
</feature>
<keyword evidence="2" id="KW-0812">Transmembrane</keyword>
<dbReference type="Pfam" id="PF05670">
    <property type="entry name" value="NFACT-R_1"/>
    <property type="match status" value="1"/>
</dbReference>
<evidence type="ECO:0000313" key="4">
    <source>
        <dbReference type="EMBL" id="KAJ3255910.1"/>
    </source>
</evidence>
<protein>
    <recommendedName>
        <fullName evidence="3">NFACT RNA-binding domain-containing protein</fullName>
    </recommendedName>
</protein>
<organism evidence="4 5">
    <name type="scientific">Boothiomyces macroporosus</name>
    <dbReference type="NCBI Taxonomy" id="261099"/>
    <lineage>
        <taxon>Eukaryota</taxon>
        <taxon>Fungi</taxon>
        <taxon>Fungi incertae sedis</taxon>
        <taxon>Chytridiomycota</taxon>
        <taxon>Chytridiomycota incertae sedis</taxon>
        <taxon>Chytridiomycetes</taxon>
        <taxon>Rhizophydiales</taxon>
        <taxon>Terramycetaceae</taxon>
        <taxon>Boothiomyces</taxon>
    </lineage>
</organism>
<evidence type="ECO:0000259" key="3">
    <source>
        <dbReference type="Pfam" id="PF05670"/>
    </source>
</evidence>
<feature type="transmembrane region" description="Helical" evidence="2">
    <location>
        <begin position="228"/>
        <end position="247"/>
    </location>
</feature>
<dbReference type="AlphaFoldDB" id="A0AAD5Y729"/>
<evidence type="ECO:0000256" key="2">
    <source>
        <dbReference type="SAM" id="Phobius"/>
    </source>
</evidence>
<dbReference type="EMBL" id="JADGKB010000058">
    <property type="protein sequence ID" value="KAJ3255910.1"/>
    <property type="molecule type" value="Genomic_DNA"/>
</dbReference>
<feature type="transmembrane region" description="Helical" evidence="2">
    <location>
        <begin position="7"/>
        <end position="31"/>
    </location>
</feature>
<comment type="similarity">
    <text evidence="1">Belongs to the CCDC25 family.</text>
</comment>
<dbReference type="Proteomes" id="UP001210925">
    <property type="component" value="Unassembled WGS sequence"/>
</dbReference>
<gene>
    <name evidence="4" type="ORF">HK103_005826</name>
</gene>
<feature type="domain" description="NFACT RNA-binding" evidence="3">
    <location>
        <begin position="305"/>
        <end position="400"/>
    </location>
</feature>
<keyword evidence="5" id="KW-1185">Reference proteome</keyword>
<keyword evidence="2" id="KW-1133">Transmembrane helix</keyword>
<evidence type="ECO:0000256" key="1">
    <source>
        <dbReference type="ARBA" id="ARBA00008998"/>
    </source>
</evidence>
<dbReference type="PANTHER" id="PTHR13049:SF2">
    <property type="entry name" value="COILED-COIL DOMAIN-CONTAINING PROTEIN 25"/>
    <property type="match status" value="1"/>
</dbReference>
<dbReference type="PANTHER" id="PTHR13049">
    <property type="entry name" value="DUF814-RELATED"/>
    <property type="match status" value="1"/>
</dbReference>
<feature type="transmembrane region" description="Helical" evidence="2">
    <location>
        <begin position="51"/>
        <end position="77"/>
    </location>
</feature>
<proteinExistence type="inferred from homology"/>
<feature type="transmembrane region" description="Helical" evidence="2">
    <location>
        <begin position="98"/>
        <end position="116"/>
    </location>
</feature>
<comment type="caution">
    <text evidence="4">The sequence shown here is derived from an EMBL/GenBank/DDBJ whole genome shotgun (WGS) entry which is preliminary data.</text>
</comment>
<accession>A0AAD5Y729</accession>
<reference evidence="4" key="1">
    <citation type="submission" date="2020-05" db="EMBL/GenBank/DDBJ databases">
        <title>Phylogenomic resolution of chytrid fungi.</title>
        <authorList>
            <person name="Stajich J.E."/>
            <person name="Amses K."/>
            <person name="Simmons R."/>
            <person name="Seto K."/>
            <person name="Myers J."/>
            <person name="Bonds A."/>
            <person name="Quandt C.A."/>
            <person name="Barry K."/>
            <person name="Liu P."/>
            <person name="Grigoriev I."/>
            <person name="Longcore J.E."/>
            <person name="James T.Y."/>
        </authorList>
    </citation>
    <scope>NUCLEOTIDE SEQUENCE</scope>
    <source>
        <strain evidence="4">PLAUS21</strain>
    </source>
</reference>
<feature type="transmembrane region" description="Helical" evidence="2">
    <location>
        <begin position="151"/>
        <end position="172"/>
    </location>
</feature>
<keyword evidence="2" id="KW-0472">Membrane</keyword>
<sequence>MQYSCIFQLFCSLGFCVICIFSKHDLLYYNWSAKSLYFDHSDVNATFSSWIHYANASLAILCMLPIYVAGVCQIAALDSLLVDKASVVRDWVRERPTLFYSVGMVPGIVMLVLYWIEMNVRGISTPYSVNGAMITCYNTSYVGKGILTKVIIAYILAIFTTLYGLYCTLRTYKNLKVNFQRMIETAQKSGVSGYVVFQVLQIGYTMPIVGFVKGFELLIWIFPSVINVYYGTYGLVLSSITPLLVFINNGSHKNIYPLVPLFGGFLGAIYEKSSKEEAWNPFYSKGSSAEKSLNKSTTQKVDPPALIYVGKDKFENEELIKHAWDCDVWQVVLTIAHVYLRLQQGQTWDSIPQVLLDDLAQLTKANSIEGNKKDNLTIIYTPSTNLKKTADMETGQVAFHKNKMVKKVHVETRQNATVNRLNKTKKEEYPDLLELKVTRN</sequence>